<name>A0A4Y2SWC1_ARAVE</name>
<feature type="region of interest" description="Disordered" evidence="1">
    <location>
        <begin position="1"/>
        <end position="58"/>
    </location>
</feature>
<gene>
    <name evidence="2" type="ORF">AVEN_147044_1</name>
</gene>
<protein>
    <submittedName>
        <fullName evidence="2">Uncharacterized protein</fullName>
    </submittedName>
</protein>
<reference evidence="2 3" key="1">
    <citation type="journal article" date="2019" name="Sci. Rep.">
        <title>Orb-weaving spider Araneus ventricosus genome elucidates the spidroin gene catalogue.</title>
        <authorList>
            <person name="Kono N."/>
            <person name="Nakamura H."/>
            <person name="Ohtoshi R."/>
            <person name="Moran D.A.P."/>
            <person name="Shinohara A."/>
            <person name="Yoshida Y."/>
            <person name="Fujiwara M."/>
            <person name="Mori M."/>
            <person name="Tomita M."/>
            <person name="Arakawa K."/>
        </authorList>
    </citation>
    <scope>NUCLEOTIDE SEQUENCE [LARGE SCALE GENOMIC DNA]</scope>
</reference>
<proteinExistence type="predicted"/>
<accession>A0A4Y2SWC1</accession>
<dbReference type="EMBL" id="BGPR01024149">
    <property type="protein sequence ID" value="GBN91973.1"/>
    <property type="molecule type" value="Genomic_DNA"/>
</dbReference>
<evidence type="ECO:0000256" key="1">
    <source>
        <dbReference type="SAM" id="MobiDB-lite"/>
    </source>
</evidence>
<keyword evidence="3" id="KW-1185">Reference proteome</keyword>
<sequence length="84" mass="9653">MKRERRVAATDEERNRRFSTMAKSRKDRRTKLQPIDSNATTWPEEKSGRKQNKGIADWSDKTCHATSRNGALFEIARATPGPYS</sequence>
<comment type="caution">
    <text evidence="2">The sequence shown here is derived from an EMBL/GenBank/DDBJ whole genome shotgun (WGS) entry which is preliminary data.</text>
</comment>
<evidence type="ECO:0000313" key="2">
    <source>
        <dbReference type="EMBL" id="GBN91973.1"/>
    </source>
</evidence>
<evidence type="ECO:0000313" key="3">
    <source>
        <dbReference type="Proteomes" id="UP000499080"/>
    </source>
</evidence>
<feature type="compositionally biased region" description="Basic and acidic residues" evidence="1">
    <location>
        <begin position="1"/>
        <end position="16"/>
    </location>
</feature>
<dbReference type="Proteomes" id="UP000499080">
    <property type="component" value="Unassembled WGS sequence"/>
</dbReference>
<organism evidence="2 3">
    <name type="scientific">Araneus ventricosus</name>
    <name type="common">Orbweaver spider</name>
    <name type="synonym">Epeira ventricosa</name>
    <dbReference type="NCBI Taxonomy" id="182803"/>
    <lineage>
        <taxon>Eukaryota</taxon>
        <taxon>Metazoa</taxon>
        <taxon>Ecdysozoa</taxon>
        <taxon>Arthropoda</taxon>
        <taxon>Chelicerata</taxon>
        <taxon>Arachnida</taxon>
        <taxon>Araneae</taxon>
        <taxon>Araneomorphae</taxon>
        <taxon>Entelegynae</taxon>
        <taxon>Araneoidea</taxon>
        <taxon>Araneidae</taxon>
        <taxon>Araneus</taxon>
    </lineage>
</organism>
<dbReference type="AlphaFoldDB" id="A0A4Y2SWC1"/>